<dbReference type="EMBL" id="MSZX01000004">
    <property type="protein sequence ID" value="OPA78760.1"/>
    <property type="molecule type" value="Genomic_DNA"/>
</dbReference>
<protein>
    <recommendedName>
        <fullName evidence="4">HTH araC/xylS-type domain-containing protein</fullName>
    </recommendedName>
</protein>
<dbReference type="Gene3D" id="2.60.120.280">
    <property type="entry name" value="Regulatory protein AraC"/>
    <property type="match status" value="1"/>
</dbReference>
<dbReference type="SMART" id="SM00342">
    <property type="entry name" value="HTH_ARAC"/>
    <property type="match status" value="1"/>
</dbReference>
<dbReference type="SUPFAM" id="SSF51215">
    <property type="entry name" value="Regulatory protein AraC"/>
    <property type="match status" value="1"/>
</dbReference>
<keyword evidence="6" id="KW-1185">Reference proteome</keyword>
<evidence type="ECO:0000313" key="5">
    <source>
        <dbReference type="EMBL" id="OPA78760.1"/>
    </source>
</evidence>
<proteinExistence type="predicted"/>
<evidence type="ECO:0000256" key="2">
    <source>
        <dbReference type="ARBA" id="ARBA00023125"/>
    </source>
</evidence>
<accession>A0A1T2XFY0</accession>
<keyword evidence="2" id="KW-0238">DNA-binding</keyword>
<evidence type="ECO:0000313" key="6">
    <source>
        <dbReference type="Proteomes" id="UP000190188"/>
    </source>
</evidence>
<evidence type="ECO:0000256" key="1">
    <source>
        <dbReference type="ARBA" id="ARBA00023015"/>
    </source>
</evidence>
<dbReference type="PROSITE" id="PS00041">
    <property type="entry name" value="HTH_ARAC_FAMILY_1"/>
    <property type="match status" value="1"/>
</dbReference>
<dbReference type="InterPro" id="IPR009057">
    <property type="entry name" value="Homeodomain-like_sf"/>
</dbReference>
<dbReference type="InterPro" id="IPR003313">
    <property type="entry name" value="AraC-bd"/>
</dbReference>
<evidence type="ECO:0000256" key="3">
    <source>
        <dbReference type="ARBA" id="ARBA00023163"/>
    </source>
</evidence>
<dbReference type="Pfam" id="PF12833">
    <property type="entry name" value="HTH_18"/>
    <property type="match status" value="1"/>
</dbReference>
<dbReference type="InterPro" id="IPR018062">
    <property type="entry name" value="HTH_AraC-typ_CS"/>
</dbReference>
<dbReference type="PANTHER" id="PTHR43280:SF28">
    <property type="entry name" value="HTH-TYPE TRANSCRIPTIONAL ACTIVATOR RHAS"/>
    <property type="match status" value="1"/>
</dbReference>
<name>A0A1T2XFY0_9BACL</name>
<dbReference type="InterPro" id="IPR018060">
    <property type="entry name" value="HTH_AraC"/>
</dbReference>
<dbReference type="SUPFAM" id="SSF46689">
    <property type="entry name" value="Homeodomain-like"/>
    <property type="match status" value="2"/>
</dbReference>
<feature type="domain" description="HTH araC/xylS-type" evidence="4">
    <location>
        <begin position="179"/>
        <end position="276"/>
    </location>
</feature>
<dbReference type="Proteomes" id="UP000190188">
    <property type="component" value="Unassembled WGS sequence"/>
</dbReference>
<dbReference type="PROSITE" id="PS01124">
    <property type="entry name" value="HTH_ARAC_FAMILY_2"/>
    <property type="match status" value="1"/>
</dbReference>
<keyword evidence="3" id="KW-0804">Transcription</keyword>
<dbReference type="PANTHER" id="PTHR43280">
    <property type="entry name" value="ARAC-FAMILY TRANSCRIPTIONAL REGULATOR"/>
    <property type="match status" value="1"/>
</dbReference>
<organism evidence="5 6">
    <name type="scientific">Paenibacillus selenitireducens</name>
    <dbReference type="NCBI Taxonomy" id="1324314"/>
    <lineage>
        <taxon>Bacteria</taxon>
        <taxon>Bacillati</taxon>
        <taxon>Bacillota</taxon>
        <taxon>Bacilli</taxon>
        <taxon>Bacillales</taxon>
        <taxon>Paenibacillaceae</taxon>
        <taxon>Paenibacillus</taxon>
    </lineage>
</organism>
<evidence type="ECO:0000259" key="4">
    <source>
        <dbReference type="PROSITE" id="PS01124"/>
    </source>
</evidence>
<reference evidence="5 6" key="1">
    <citation type="submission" date="2017-01" db="EMBL/GenBank/DDBJ databases">
        <title>Genome analysis of Paenibacillus selenitrireducens ES3-24.</title>
        <authorList>
            <person name="Xu D."/>
            <person name="Yao R."/>
            <person name="Zheng S."/>
        </authorList>
    </citation>
    <scope>NUCLEOTIDE SEQUENCE [LARGE SCALE GENOMIC DNA]</scope>
    <source>
        <strain evidence="5 6">ES3-24</strain>
    </source>
</reference>
<dbReference type="Pfam" id="PF02311">
    <property type="entry name" value="AraC_binding"/>
    <property type="match status" value="1"/>
</dbReference>
<comment type="caution">
    <text evidence="5">The sequence shown here is derived from an EMBL/GenBank/DDBJ whole genome shotgun (WGS) entry which is preliminary data.</text>
</comment>
<keyword evidence="1" id="KW-0805">Transcription regulation</keyword>
<dbReference type="GO" id="GO:0043565">
    <property type="term" value="F:sequence-specific DNA binding"/>
    <property type="evidence" value="ECO:0007669"/>
    <property type="project" value="InterPro"/>
</dbReference>
<dbReference type="Gene3D" id="1.10.10.60">
    <property type="entry name" value="Homeodomain-like"/>
    <property type="match status" value="2"/>
</dbReference>
<gene>
    <name evidence="5" type="ORF">BVG16_10695</name>
</gene>
<dbReference type="GO" id="GO:0003700">
    <property type="term" value="F:DNA-binding transcription factor activity"/>
    <property type="evidence" value="ECO:0007669"/>
    <property type="project" value="InterPro"/>
</dbReference>
<dbReference type="STRING" id="1324314.BVG16_10695"/>
<sequence>MNVHNRFNSVYWQQHLANVQLDLSIAAYTKVPEDWHDTNYIPEFNKLYYIVEGEGFVQVGEERHVSQPGQLILLPAGTLQSYGTIPDAPTFGKYWCHFSAKVGNQHLFDLLRTPLFVNVDEDDELRKQFDRLIRFQYAEGLSAAFRVRSALLEIISMFLDQSPRIQVNTSKSPSFEKMSRVIRHIEDHLSSTFSIEELARIVHLQPNYFIQTFKQVTGQSPIQYINRLRLEKAAQLLNFTNLGITEIAETVGIELSYFSRMFKEYTGYSPSAYREYMLNSQTGPMQK</sequence>
<dbReference type="InterPro" id="IPR037923">
    <property type="entry name" value="HTH-like"/>
</dbReference>
<dbReference type="AlphaFoldDB" id="A0A1T2XFY0"/>